<dbReference type="AlphaFoldDB" id="A0A3D9JTW9"/>
<reference evidence="1 2" key="1">
    <citation type="submission" date="2018-07" db="EMBL/GenBank/DDBJ databases">
        <title>Genomic Encyclopedia of Type Strains, Phase III (KMG-III): the genomes of soil and plant-associated and newly described type strains.</title>
        <authorList>
            <person name="Whitman W."/>
        </authorList>
    </citation>
    <scope>NUCLEOTIDE SEQUENCE [LARGE SCALE GENOMIC DNA]</scope>
    <source>
        <strain evidence="1 2">CECT 7287</strain>
    </source>
</reference>
<evidence type="ECO:0000313" key="2">
    <source>
        <dbReference type="Proteomes" id="UP000256977"/>
    </source>
</evidence>
<keyword evidence="2" id="KW-1185">Reference proteome</keyword>
<organism evidence="1 2">
    <name type="scientific">Cohnella phaseoli</name>
    <dbReference type="NCBI Taxonomy" id="456490"/>
    <lineage>
        <taxon>Bacteria</taxon>
        <taxon>Bacillati</taxon>
        <taxon>Bacillota</taxon>
        <taxon>Bacilli</taxon>
        <taxon>Bacillales</taxon>
        <taxon>Paenibacillaceae</taxon>
        <taxon>Cohnella</taxon>
    </lineage>
</organism>
<dbReference type="RefSeq" id="WP_116061125.1">
    <property type="nucleotide sequence ID" value="NZ_QRDZ01000009.1"/>
</dbReference>
<dbReference type="Proteomes" id="UP000256977">
    <property type="component" value="Unassembled WGS sequence"/>
</dbReference>
<name>A0A3D9JTW9_9BACL</name>
<accession>A0A3D9JTW9</accession>
<evidence type="ECO:0008006" key="3">
    <source>
        <dbReference type="Google" id="ProtNLM"/>
    </source>
</evidence>
<sequence length="367" mass="40367">MESAALLSPMDIHTIRRYVQTKYAPLPDGRRAEIVADAIRRALAQRMPNVPDELKLRMIDQLITRYLVGEKRDIHPEDVLDLIAEIGQGDERLTERLLEPLLEWANERTQRRWSPEQLASRLERHRGPSPLLAAAEPLAGVQLPEELVSGRNGWRGATWAAVRSLAKPAPAIVLASVVALGSATAWIALSGERSASIEESTSAAPPAPAASQASAPDVGMPKALRYAEIDKQALIAYLNGRDSLLAEAPYFEAIMDTAREYDLHPHLLFAITGQEQGFVPKSAKQAAKIANNPFNVGHSWMEFNTDIANSAGIAARLLVKLGESRPEGYDPFEWFNRTYAEDPLWSVGVRKIFDKLSGLGEESGAIR</sequence>
<dbReference type="EMBL" id="QRDZ01000009">
    <property type="protein sequence ID" value="RED77512.1"/>
    <property type="molecule type" value="Genomic_DNA"/>
</dbReference>
<evidence type="ECO:0000313" key="1">
    <source>
        <dbReference type="EMBL" id="RED77512.1"/>
    </source>
</evidence>
<gene>
    <name evidence="1" type="ORF">DFP98_109123</name>
</gene>
<protein>
    <recommendedName>
        <fullName evidence="3">Mannosyl-glycoprotein endo-beta-N-acetylglucosaminidase</fullName>
    </recommendedName>
</protein>
<comment type="caution">
    <text evidence="1">The sequence shown here is derived from an EMBL/GenBank/DDBJ whole genome shotgun (WGS) entry which is preliminary data.</text>
</comment>
<proteinExistence type="predicted"/>
<dbReference type="OrthoDB" id="9805070at2"/>